<feature type="region of interest" description="Disordered" evidence="1">
    <location>
        <begin position="52"/>
        <end position="78"/>
    </location>
</feature>
<dbReference type="EMBL" id="KV875603">
    <property type="protein sequence ID" value="RZR71905.1"/>
    <property type="molecule type" value="Genomic_DNA"/>
</dbReference>
<organism evidence="2">
    <name type="scientific">Ensete ventricosum</name>
    <name type="common">Abyssinian banana</name>
    <name type="synonym">Musa ensete</name>
    <dbReference type="NCBI Taxonomy" id="4639"/>
    <lineage>
        <taxon>Eukaryota</taxon>
        <taxon>Viridiplantae</taxon>
        <taxon>Streptophyta</taxon>
        <taxon>Embryophyta</taxon>
        <taxon>Tracheophyta</taxon>
        <taxon>Spermatophyta</taxon>
        <taxon>Magnoliopsida</taxon>
        <taxon>Liliopsida</taxon>
        <taxon>Zingiberales</taxon>
        <taxon>Musaceae</taxon>
        <taxon>Ensete</taxon>
    </lineage>
</organism>
<sequence length="78" mass="8810">MSPRPPLPFLVTSDEEKMAAKKMLPHEVLLIHDAVQGKREIERNRIVVGAADRDGARRGHRQDDRKGSGVGRRLCEVR</sequence>
<name>A0A445MCB7_ENSVE</name>
<dbReference type="Proteomes" id="UP000290560">
    <property type="component" value="Unassembled WGS sequence"/>
</dbReference>
<dbReference type="AlphaFoldDB" id="A0A445MCB7"/>
<accession>A0A445MCB7</accession>
<protein>
    <submittedName>
        <fullName evidence="2">Uncharacterized protein</fullName>
    </submittedName>
</protein>
<reference evidence="2" key="1">
    <citation type="journal article" date="2018" name="Data Brief">
        <title>Genome sequence data from 17 accessions of Ensete ventricosum, a staple food crop for millions in Ethiopia.</title>
        <authorList>
            <person name="Yemataw Z."/>
            <person name="Muzemil S."/>
            <person name="Ambachew D."/>
            <person name="Tripathi L."/>
            <person name="Tesfaye K."/>
            <person name="Chala A."/>
            <person name="Farbos A."/>
            <person name="O'Neill P."/>
            <person name="Moore K."/>
            <person name="Grant M."/>
            <person name="Studholme D.J."/>
        </authorList>
    </citation>
    <scope>NUCLEOTIDE SEQUENCE [LARGE SCALE GENOMIC DNA]</scope>
    <source>
        <tissue evidence="2">Leaf</tissue>
    </source>
</reference>
<evidence type="ECO:0000313" key="2">
    <source>
        <dbReference type="EMBL" id="RZR71905.1"/>
    </source>
</evidence>
<proteinExistence type="predicted"/>
<evidence type="ECO:0000256" key="1">
    <source>
        <dbReference type="SAM" id="MobiDB-lite"/>
    </source>
</evidence>
<gene>
    <name evidence="2" type="ORF">BHM03_00008678</name>
</gene>